<dbReference type="EMBL" id="JBGFUD010003573">
    <property type="protein sequence ID" value="MFH4978835.1"/>
    <property type="molecule type" value="Genomic_DNA"/>
</dbReference>
<dbReference type="InterPro" id="IPR011009">
    <property type="entry name" value="Kinase-like_dom_sf"/>
</dbReference>
<evidence type="ECO:0000256" key="5">
    <source>
        <dbReference type="ARBA" id="ARBA00048312"/>
    </source>
</evidence>
<accession>A0ABD6EGW7</accession>
<reference evidence="8 9" key="1">
    <citation type="submission" date="2024-08" db="EMBL/GenBank/DDBJ databases">
        <title>Gnathostoma spinigerum genome.</title>
        <authorList>
            <person name="Gonzalez-Bertolin B."/>
            <person name="Monzon S."/>
            <person name="Zaballos A."/>
            <person name="Jimenez P."/>
            <person name="Dekumyoy P."/>
            <person name="Varona S."/>
            <person name="Cuesta I."/>
            <person name="Sumanam S."/>
            <person name="Adisakwattana P."/>
            <person name="Gasser R.B."/>
            <person name="Hernandez-Gonzalez A."/>
            <person name="Young N.D."/>
            <person name="Perteguer M.J."/>
        </authorList>
    </citation>
    <scope>NUCLEOTIDE SEQUENCE [LARGE SCALE GENOMIC DNA]</scope>
    <source>
        <strain evidence="8">AL3</strain>
        <tissue evidence="8">Liver</tissue>
    </source>
</reference>
<dbReference type="GO" id="GO:0106310">
    <property type="term" value="F:protein serine kinase activity"/>
    <property type="evidence" value="ECO:0007669"/>
    <property type="project" value="UniProtKB-UniRule"/>
</dbReference>
<dbReference type="GO" id="GO:0005524">
    <property type="term" value="F:ATP binding"/>
    <property type="evidence" value="ECO:0007669"/>
    <property type="project" value="UniProtKB-UniRule"/>
</dbReference>
<evidence type="ECO:0000259" key="7">
    <source>
        <dbReference type="PROSITE" id="PS50011"/>
    </source>
</evidence>
<dbReference type="InterPro" id="IPR008351">
    <property type="entry name" value="MAPK_JNK"/>
</dbReference>
<dbReference type="GO" id="GO:0005737">
    <property type="term" value="C:cytoplasm"/>
    <property type="evidence" value="ECO:0007669"/>
    <property type="project" value="UniProtKB-SubCell"/>
</dbReference>
<evidence type="ECO:0000256" key="2">
    <source>
        <dbReference type="ARBA" id="ARBA00022741"/>
    </source>
</evidence>
<keyword evidence="3 6" id="KW-0067">ATP-binding</keyword>
<keyword evidence="1 6" id="KW-0597">Phosphoprotein</keyword>
<keyword evidence="2 6" id="KW-0547">Nucleotide-binding</keyword>
<sequence length="244" mass="27993">MQLREVVKYVKSMDGTLLEILQNSTMFRLVFPLLKFNIYSISLAVDIWSLGCIFGEMIRGVVLYPGTDHIDQWTKIVEQLGTPSSYFMRRLQPTVRNYVENRPHFTGLPFEKLFPDVFFPATSSDPRLTAAQARDLLSKMLVIDPEQRISVDEALKHPYVNVWFDEAEVYAPPPEKYNDVLDTREHSVEQWKELIFNEIMAYEQTHDVFGIKKPPDPRSADNESLDDCATTNVVAGSTRVTNGL</sequence>
<evidence type="ECO:0000256" key="4">
    <source>
        <dbReference type="ARBA" id="ARBA00047592"/>
    </source>
</evidence>
<dbReference type="AlphaFoldDB" id="A0ABD6EGW7"/>
<dbReference type="GO" id="GO:0004707">
    <property type="term" value="F:MAP kinase activity"/>
    <property type="evidence" value="ECO:0007669"/>
    <property type="project" value="UniProtKB-UniRule"/>
</dbReference>
<comment type="similarity">
    <text evidence="6">Belongs to the protein kinase superfamily. CMGC Ser/Thr protein kinase family. MAP kinase subfamily.</text>
</comment>
<keyword evidence="9" id="KW-1185">Reference proteome</keyword>
<dbReference type="Gene3D" id="1.10.510.10">
    <property type="entry name" value="Transferase(Phosphotransferase) domain 1"/>
    <property type="match status" value="1"/>
</dbReference>
<dbReference type="Gene3D" id="3.30.200.20">
    <property type="entry name" value="Phosphorylase Kinase, domain 1"/>
    <property type="match status" value="1"/>
</dbReference>
<dbReference type="SMART" id="SM00220">
    <property type="entry name" value="S_TKc"/>
    <property type="match status" value="1"/>
</dbReference>
<keyword evidence="6" id="KW-0418">Kinase</keyword>
<comment type="cofactor">
    <cofactor evidence="6">
        <name>Mg(2+)</name>
        <dbReference type="ChEBI" id="CHEBI:18420"/>
    </cofactor>
</comment>
<dbReference type="SUPFAM" id="SSF56112">
    <property type="entry name" value="Protein kinase-like (PK-like)"/>
    <property type="match status" value="1"/>
</dbReference>
<dbReference type="InterPro" id="IPR000719">
    <property type="entry name" value="Prot_kinase_dom"/>
</dbReference>
<dbReference type="PRINTS" id="PR01772">
    <property type="entry name" value="JNKMAPKINASE"/>
</dbReference>
<keyword evidence="6" id="KW-0460">Magnesium</keyword>
<dbReference type="InterPro" id="IPR050117">
    <property type="entry name" value="MAPK"/>
</dbReference>
<comment type="catalytic activity">
    <reaction evidence="4">
        <text>L-threonyl-[protein] + ATP = O-phospho-L-threonyl-[protein] + ADP + H(+)</text>
        <dbReference type="Rhea" id="RHEA:46608"/>
        <dbReference type="Rhea" id="RHEA-COMP:11060"/>
        <dbReference type="Rhea" id="RHEA-COMP:11605"/>
        <dbReference type="ChEBI" id="CHEBI:15378"/>
        <dbReference type="ChEBI" id="CHEBI:30013"/>
        <dbReference type="ChEBI" id="CHEBI:30616"/>
        <dbReference type="ChEBI" id="CHEBI:61977"/>
        <dbReference type="ChEBI" id="CHEBI:456216"/>
        <dbReference type="EC" id="2.7.11.24"/>
    </reaction>
</comment>
<evidence type="ECO:0000313" key="8">
    <source>
        <dbReference type="EMBL" id="MFH4978835.1"/>
    </source>
</evidence>
<evidence type="ECO:0000256" key="1">
    <source>
        <dbReference type="ARBA" id="ARBA00022553"/>
    </source>
</evidence>
<dbReference type="Proteomes" id="UP001608902">
    <property type="component" value="Unassembled WGS sequence"/>
</dbReference>
<feature type="domain" description="Protein kinase" evidence="7">
    <location>
        <begin position="1"/>
        <end position="160"/>
    </location>
</feature>
<dbReference type="PANTHER" id="PTHR24055">
    <property type="entry name" value="MITOGEN-ACTIVATED PROTEIN KINASE"/>
    <property type="match status" value="1"/>
</dbReference>
<organism evidence="8 9">
    <name type="scientific">Gnathostoma spinigerum</name>
    <dbReference type="NCBI Taxonomy" id="75299"/>
    <lineage>
        <taxon>Eukaryota</taxon>
        <taxon>Metazoa</taxon>
        <taxon>Ecdysozoa</taxon>
        <taxon>Nematoda</taxon>
        <taxon>Chromadorea</taxon>
        <taxon>Rhabditida</taxon>
        <taxon>Spirurina</taxon>
        <taxon>Gnathostomatomorpha</taxon>
        <taxon>Gnathostomatoidea</taxon>
        <taxon>Gnathostomatidae</taxon>
        <taxon>Gnathostoma</taxon>
    </lineage>
</organism>
<gene>
    <name evidence="8" type="ORF">AB6A40_005544</name>
</gene>
<evidence type="ECO:0000313" key="9">
    <source>
        <dbReference type="Proteomes" id="UP001608902"/>
    </source>
</evidence>
<comment type="caution">
    <text evidence="8">The sequence shown here is derived from an EMBL/GenBank/DDBJ whole genome shotgun (WGS) entry which is preliminary data.</text>
</comment>
<proteinExistence type="inferred from homology"/>
<dbReference type="Pfam" id="PF00069">
    <property type="entry name" value="Pkinase"/>
    <property type="match status" value="1"/>
</dbReference>
<keyword evidence="6" id="KW-0723">Serine/threonine-protein kinase</keyword>
<evidence type="ECO:0000256" key="6">
    <source>
        <dbReference type="RuleBase" id="RU368052"/>
    </source>
</evidence>
<keyword evidence="6" id="KW-0808">Transferase</keyword>
<name>A0ABD6EGW7_9BILA</name>
<protein>
    <recommendedName>
        <fullName evidence="6">Stress-activated protein kinase JNK</fullName>
        <ecNumber evidence="6">2.7.11.24</ecNumber>
    </recommendedName>
</protein>
<comment type="function">
    <text evidence="6">Responds to activation by environmental stress and pro-inflammatory cytokines by phosphorylating a number of transcription factors, and thus regulates transcriptional activity.</text>
</comment>
<dbReference type="EC" id="2.7.11.24" evidence="6"/>
<dbReference type="PROSITE" id="PS50011">
    <property type="entry name" value="PROTEIN_KINASE_DOM"/>
    <property type="match status" value="1"/>
</dbReference>
<evidence type="ECO:0000256" key="3">
    <source>
        <dbReference type="ARBA" id="ARBA00022840"/>
    </source>
</evidence>
<comment type="catalytic activity">
    <reaction evidence="5">
        <text>L-seryl-[protein] + ATP = O-phospho-L-seryl-[protein] + ADP + H(+)</text>
        <dbReference type="Rhea" id="RHEA:17989"/>
        <dbReference type="Rhea" id="RHEA-COMP:9863"/>
        <dbReference type="Rhea" id="RHEA-COMP:11604"/>
        <dbReference type="ChEBI" id="CHEBI:15378"/>
        <dbReference type="ChEBI" id="CHEBI:29999"/>
        <dbReference type="ChEBI" id="CHEBI:30616"/>
        <dbReference type="ChEBI" id="CHEBI:83421"/>
        <dbReference type="ChEBI" id="CHEBI:456216"/>
        <dbReference type="EC" id="2.7.11.24"/>
    </reaction>
</comment>
<dbReference type="FunFam" id="1.10.510.10:FF:000492">
    <property type="entry name" value="Mitogen-activated protein kinase"/>
    <property type="match status" value="1"/>
</dbReference>
<comment type="subcellular location">
    <subcellularLocation>
        <location evidence="6">Cytoplasm</location>
    </subcellularLocation>
</comment>